<keyword evidence="3" id="KW-1185">Reference proteome</keyword>
<evidence type="ECO:0000313" key="3">
    <source>
        <dbReference type="Proteomes" id="UP001281761"/>
    </source>
</evidence>
<sequence>MDGLVWDSEKSEMELRLMNRIADTSPTFVCTRKTLSERDDERDEPESDTQLIGHGMKFASPTKTMPNVEVSNCHASLVVLNVSMVQPTLVGHGTRMQRGQQPTLRERVVTDRLGRMQRERRHSTTITVTNRQRIPHPYQLNHTPLSPPRRLLVPFERFDEPIEDSSNLGSLPYYRRFRQHRKDTHNPAHNHHPSPPTPCGTGMSLSARGQREMSRFAADLGSEVERWVGEVGREAERAEGMVAQKREQLAMHYS</sequence>
<evidence type="ECO:0000256" key="1">
    <source>
        <dbReference type="SAM" id="MobiDB-lite"/>
    </source>
</evidence>
<feature type="region of interest" description="Disordered" evidence="1">
    <location>
        <begin position="183"/>
        <end position="208"/>
    </location>
</feature>
<proteinExistence type="predicted"/>
<reference evidence="2 3" key="1">
    <citation type="journal article" date="2022" name="bioRxiv">
        <title>Genomics of Preaxostyla Flagellates Illuminates Evolutionary Transitions and the Path Towards Mitochondrial Loss.</title>
        <authorList>
            <person name="Novak L.V.F."/>
            <person name="Treitli S.C."/>
            <person name="Pyrih J."/>
            <person name="Halakuc P."/>
            <person name="Pipaliya S.V."/>
            <person name="Vacek V."/>
            <person name="Brzon O."/>
            <person name="Soukal P."/>
            <person name="Eme L."/>
            <person name="Dacks J.B."/>
            <person name="Karnkowska A."/>
            <person name="Elias M."/>
            <person name="Hampl V."/>
        </authorList>
    </citation>
    <scope>NUCLEOTIDE SEQUENCE [LARGE SCALE GENOMIC DNA]</scope>
    <source>
        <strain evidence="2">NAU3</strain>
        <tissue evidence="2">Gut</tissue>
    </source>
</reference>
<evidence type="ECO:0000313" key="2">
    <source>
        <dbReference type="EMBL" id="KAK2942286.1"/>
    </source>
</evidence>
<name>A0ABQ9WS27_9EUKA</name>
<dbReference type="EMBL" id="JARBJD010000420">
    <property type="protein sequence ID" value="KAK2942286.1"/>
    <property type="molecule type" value="Genomic_DNA"/>
</dbReference>
<dbReference type="Proteomes" id="UP001281761">
    <property type="component" value="Unassembled WGS sequence"/>
</dbReference>
<feature type="compositionally biased region" description="Basic residues" evidence="1">
    <location>
        <begin position="183"/>
        <end position="192"/>
    </location>
</feature>
<gene>
    <name evidence="2" type="ORF">BLNAU_22813</name>
</gene>
<accession>A0ABQ9WS27</accession>
<protein>
    <submittedName>
        <fullName evidence="2">Uncharacterized protein</fullName>
    </submittedName>
</protein>
<comment type="caution">
    <text evidence="2">The sequence shown here is derived from an EMBL/GenBank/DDBJ whole genome shotgun (WGS) entry which is preliminary data.</text>
</comment>
<organism evidence="2 3">
    <name type="scientific">Blattamonas nauphoetae</name>
    <dbReference type="NCBI Taxonomy" id="2049346"/>
    <lineage>
        <taxon>Eukaryota</taxon>
        <taxon>Metamonada</taxon>
        <taxon>Preaxostyla</taxon>
        <taxon>Oxymonadida</taxon>
        <taxon>Blattamonas</taxon>
    </lineage>
</organism>